<feature type="transmembrane region" description="Helical" evidence="1">
    <location>
        <begin position="32"/>
        <end position="54"/>
    </location>
</feature>
<dbReference type="EMBL" id="UGSO01000001">
    <property type="protein sequence ID" value="SUB14818.1"/>
    <property type="molecule type" value="Genomic_DNA"/>
</dbReference>
<keyword evidence="1" id="KW-1133">Transmembrane helix</keyword>
<dbReference type="GO" id="GO:0005886">
    <property type="term" value="C:plasma membrane"/>
    <property type="evidence" value="ECO:0007669"/>
    <property type="project" value="InterPro"/>
</dbReference>
<sequence>MIEFLRFPVKLTFALVLALMVGFHFNLETPRWAVMTAGIVAGGTAFAAGGGPLFRGAALSRRFAYYRDIYWLYRRADHHDRHRACTGRDAAAVLHLGRTLRLALFADPR</sequence>
<dbReference type="GO" id="GO:0022857">
    <property type="term" value="F:transmembrane transporter activity"/>
    <property type="evidence" value="ECO:0007669"/>
    <property type="project" value="InterPro"/>
</dbReference>
<dbReference type="Pfam" id="PF04632">
    <property type="entry name" value="FUSC"/>
    <property type="match status" value="1"/>
</dbReference>
<evidence type="ECO:0000313" key="3">
    <source>
        <dbReference type="Proteomes" id="UP000254640"/>
    </source>
</evidence>
<dbReference type="InterPro" id="IPR006726">
    <property type="entry name" value="PHBA_efflux_AaeB/fusaric-R"/>
</dbReference>
<proteinExistence type="predicted"/>
<keyword evidence="1" id="KW-0812">Transmembrane</keyword>
<protein>
    <submittedName>
        <fullName evidence="2">p-hydroxybenzoic acid efflux pump subunit AaeB</fullName>
    </submittedName>
</protein>
<reference evidence="2 3" key="1">
    <citation type="submission" date="2018-06" db="EMBL/GenBank/DDBJ databases">
        <authorList>
            <consortium name="Pathogen Informatics"/>
            <person name="Doyle S."/>
        </authorList>
    </citation>
    <scope>NUCLEOTIDE SEQUENCE [LARGE SCALE GENOMIC DNA]</scope>
    <source>
        <strain evidence="2 3">NCTC9381</strain>
    </source>
</reference>
<name>A0A379AB49_ENTAG</name>
<keyword evidence="3" id="KW-1185">Reference proteome</keyword>
<feature type="transmembrane region" description="Helical" evidence="1">
    <location>
        <begin position="7"/>
        <end position="26"/>
    </location>
</feature>
<keyword evidence="1" id="KW-0472">Membrane</keyword>
<evidence type="ECO:0000313" key="2">
    <source>
        <dbReference type="EMBL" id="SUB14818.1"/>
    </source>
</evidence>
<accession>A0A379AB49</accession>
<dbReference type="AlphaFoldDB" id="A0A379AB49"/>
<evidence type="ECO:0000256" key="1">
    <source>
        <dbReference type="SAM" id="Phobius"/>
    </source>
</evidence>
<dbReference type="Proteomes" id="UP000254640">
    <property type="component" value="Unassembled WGS sequence"/>
</dbReference>
<gene>
    <name evidence="2" type="primary">aaeB_1</name>
    <name evidence="2" type="ORF">NCTC9381_00676</name>
</gene>
<organism evidence="2 3">
    <name type="scientific">Enterobacter agglomerans</name>
    <name type="common">Erwinia herbicola</name>
    <name type="synonym">Pantoea agglomerans</name>
    <dbReference type="NCBI Taxonomy" id="549"/>
    <lineage>
        <taxon>Bacteria</taxon>
        <taxon>Pseudomonadati</taxon>
        <taxon>Pseudomonadota</taxon>
        <taxon>Gammaproteobacteria</taxon>
        <taxon>Enterobacterales</taxon>
        <taxon>Erwiniaceae</taxon>
        <taxon>Pantoea</taxon>
        <taxon>Pantoea agglomerans group</taxon>
    </lineage>
</organism>